<proteinExistence type="inferred from homology"/>
<reference evidence="10 11" key="1">
    <citation type="submission" date="2019-10" db="EMBL/GenBank/DDBJ databases">
        <title>Description of Paenibacillus pedi sp. nov.</title>
        <authorList>
            <person name="Carlier A."/>
            <person name="Qi S."/>
        </authorList>
    </citation>
    <scope>NUCLEOTIDE SEQUENCE [LARGE SCALE GENOMIC DNA]</scope>
    <source>
        <strain evidence="10 11">LMG 31457</strain>
    </source>
</reference>
<dbReference type="SUPFAM" id="SSF81345">
    <property type="entry name" value="ABC transporter involved in vitamin B12 uptake, BtuC"/>
    <property type="match status" value="1"/>
</dbReference>
<dbReference type="Pfam" id="PF00950">
    <property type="entry name" value="ABC-3"/>
    <property type="match status" value="1"/>
</dbReference>
<comment type="subcellular location">
    <subcellularLocation>
        <location evidence="1 8">Cell membrane</location>
        <topology evidence="1 8">Multi-pass membrane protein</topology>
    </subcellularLocation>
</comment>
<evidence type="ECO:0000256" key="9">
    <source>
        <dbReference type="SAM" id="Phobius"/>
    </source>
</evidence>
<feature type="transmembrane region" description="Helical" evidence="9">
    <location>
        <begin position="172"/>
        <end position="196"/>
    </location>
</feature>
<feature type="transmembrane region" description="Helical" evidence="9">
    <location>
        <begin position="228"/>
        <end position="247"/>
    </location>
</feature>
<evidence type="ECO:0000256" key="8">
    <source>
        <dbReference type="RuleBase" id="RU003943"/>
    </source>
</evidence>
<evidence type="ECO:0000256" key="2">
    <source>
        <dbReference type="ARBA" id="ARBA00008034"/>
    </source>
</evidence>
<evidence type="ECO:0000256" key="7">
    <source>
        <dbReference type="ARBA" id="ARBA00023136"/>
    </source>
</evidence>
<evidence type="ECO:0000256" key="1">
    <source>
        <dbReference type="ARBA" id="ARBA00004651"/>
    </source>
</evidence>
<protein>
    <submittedName>
        <fullName evidence="10">Iron ABC transporter</fullName>
    </submittedName>
</protein>
<name>A0ABX1ZSF0_9BACL</name>
<dbReference type="InterPro" id="IPR037294">
    <property type="entry name" value="ABC_BtuC-like"/>
</dbReference>
<evidence type="ECO:0000256" key="3">
    <source>
        <dbReference type="ARBA" id="ARBA00022448"/>
    </source>
</evidence>
<evidence type="ECO:0000313" key="10">
    <source>
        <dbReference type="EMBL" id="NOV02997.1"/>
    </source>
</evidence>
<comment type="similarity">
    <text evidence="2 8">Belongs to the ABC-3 integral membrane protein family.</text>
</comment>
<dbReference type="EMBL" id="WHNZ01000052">
    <property type="protein sequence ID" value="NOV02997.1"/>
    <property type="molecule type" value="Genomic_DNA"/>
</dbReference>
<feature type="transmembrane region" description="Helical" evidence="9">
    <location>
        <begin position="6"/>
        <end position="26"/>
    </location>
</feature>
<organism evidence="10 11">
    <name type="scientific">Paenibacillus planticolens</name>
    <dbReference type="NCBI Taxonomy" id="2654976"/>
    <lineage>
        <taxon>Bacteria</taxon>
        <taxon>Bacillati</taxon>
        <taxon>Bacillota</taxon>
        <taxon>Bacilli</taxon>
        <taxon>Bacillales</taxon>
        <taxon>Paenibacillaceae</taxon>
        <taxon>Paenibacillus</taxon>
    </lineage>
</organism>
<keyword evidence="3 8" id="KW-0813">Transport</keyword>
<feature type="transmembrane region" description="Helical" evidence="9">
    <location>
        <begin position="31"/>
        <end position="50"/>
    </location>
</feature>
<evidence type="ECO:0000256" key="6">
    <source>
        <dbReference type="ARBA" id="ARBA00022989"/>
    </source>
</evidence>
<keyword evidence="7 9" id="KW-0472">Membrane</keyword>
<dbReference type="PANTHER" id="PTHR30477">
    <property type="entry name" value="ABC-TRANSPORTER METAL-BINDING PROTEIN"/>
    <property type="match status" value="1"/>
</dbReference>
<dbReference type="Gene3D" id="1.10.3470.10">
    <property type="entry name" value="ABC transporter involved in vitamin B12 uptake, BtuC"/>
    <property type="match status" value="1"/>
</dbReference>
<comment type="caution">
    <text evidence="10">The sequence shown here is derived from an EMBL/GenBank/DDBJ whole genome shotgun (WGS) entry which is preliminary data.</text>
</comment>
<evidence type="ECO:0000256" key="4">
    <source>
        <dbReference type="ARBA" id="ARBA00022475"/>
    </source>
</evidence>
<gene>
    <name evidence="10" type="ORF">GC097_23615</name>
</gene>
<dbReference type="CDD" id="cd06550">
    <property type="entry name" value="TM_ABC_iron-siderophores_like"/>
    <property type="match status" value="1"/>
</dbReference>
<feature type="transmembrane region" description="Helical" evidence="9">
    <location>
        <begin position="56"/>
        <end position="74"/>
    </location>
</feature>
<keyword evidence="4" id="KW-1003">Cell membrane</keyword>
<accession>A0ABX1ZSF0</accession>
<keyword evidence="11" id="KW-1185">Reference proteome</keyword>
<dbReference type="RefSeq" id="WP_171685825.1">
    <property type="nucleotide sequence ID" value="NZ_WHNZ01000052.1"/>
</dbReference>
<dbReference type="Proteomes" id="UP000618579">
    <property type="component" value="Unassembled WGS sequence"/>
</dbReference>
<keyword evidence="6 9" id="KW-1133">Transmembrane helix</keyword>
<feature type="transmembrane region" description="Helical" evidence="9">
    <location>
        <begin position="141"/>
        <end position="160"/>
    </location>
</feature>
<dbReference type="InterPro" id="IPR001626">
    <property type="entry name" value="ABC_TroCD"/>
</dbReference>
<dbReference type="PANTHER" id="PTHR30477:SF8">
    <property type="entry name" value="METAL TRANSPORT SYSTEM MEMBRANE PROTEIN CT_070-RELATED"/>
    <property type="match status" value="1"/>
</dbReference>
<sequence>MNDLWIILTAALVAAACSLVGCFLVLRKMAMIGDAISHSVLPGIVIAFLISGSRGSIIILIGAAVIGLVTVFLIQLFQQSGLQSDASIGVVFTAMFSIGVVLISLYTRQIDLDLDCVLYGEIAYVPWNTIEIGGVSIGPKAVWAVGFALFLSVLVIGIFYKQFKLCSFDPALAAAVGIPVILFHYLLMGLVSITTVASFESVGAILVVGMLIVPAATAYLLTERLNVMIILSVMVGIISAVTGYYAAYLLDASIAGCMISAAGSMFVLAFLLSPTNGFIIRKIRQKRGLSVVNPESV</sequence>
<feature type="transmembrane region" description="Helical" evidence="9">
    <location>
        <begin position="253"/>
        <end position="279"/>
    </location>
</feature>
<keyword evidence="5 8" id="KW-0812">Transmembrane</keyword>
<evidence type="ECO:0000256" key="5">
    <source>
        <dbReference type="ARBA" id="ARBA00022692"/>
    </source>
</evidence>
<feature type="transmembrane region" description="Helical" evidence="9">
    <location>
        <begin position="86"/>
        <end position="106"/>
    </location>
</feature>
<evidence type="ECO:0000313" key="11">
    <source>
        <dbReference type="Proteomes" id="UP000618579"/>
    </source>
</evidence>
<feature type="transmembrane region" description="Helical" evidence="9">
    <location>
        <begin position="202"/>
        <end position="221"/>
    </location>
</feature>